<reference evidence="2 3" key="1">
    <citation type="submission" date="2017-12" db="EMBL/GenBank/DDBJ databases">
        <title>Genomic Encyclopedia of Type Strains, Phase III (KMG-III): the genomes of soil and plant-associated and newly described type strains.</title>
        <authorList>
            <person name="Whitman W."/>
        </authorList>
    </citation>
    <scope>NUCLEOTIDE SEQUENCE [LARGE SCALE GENOMIC DNA]</scope>
    <source>
        <strain evidence="2 3">LP43</strain>
    </source>
</reference>
<comment type="caution">
    <text evidence="2">The sequence shown here is derived from an EMBL/GenBank/DDBJ whole genome shotgun (WGS) entry which is preliminary data.</text>
</comment>
<keyword evidence="1" id="KW-1133">Transmembrane helix</keyword>
<accession>A0A2N3UBU2</accession>
<organism evidence="2 3">
    <name type="scientific">Pontibacter ramchanderi</name>
    <dbReference type="NCBI Taxonomy" id="1179743"/>
    <lineage>
        <taxon>Bacteria</taxon>
        <taxon>Pseudomonadati</taxon>
        <taxon>Bacteroidota</taxon>
        <taxon>Cytophagia</taxon>
        <taxon>Cytophagales</taxon>
        <taxon>Hymenobacteraceae</taxon>
        <taxon>Pontibacter</taxon>
    </lineage>
</organism>
<evidence type="ECO:0000256" key="1">
    <source>
        <dbReference type="SAM" id="Phobius"/>
    </source>
</evidence>
<gene>
    <name evidence="2" type="ORF">BD749_1974</name>
</gene>
<feature type="transmembrane region" description="Helical" evidence="1">
    <location>
        <begin position="60"/>
        <end position="90"/>
    </location>
</feature>
<keyword evidence="1" id="KW-0812">Transmembrane</keyword>
<keyword evidence="1" id="KW-0472">Membrane</keyword>
<sequence length="154" mass="17911">MAVTRLLGGERHLIQTVDKKLTLTTHRVILRQKNWLIKSYQSVMLEDITSWQIKATGKPLYLAFSVVSAFFVYFNDVFALLSGFFLMLYLMTRQHRIHIEAPHTTMILPIVDVEENRLSSMIELVRQAKRERMETLKQEAGTSLVFETEHKKSA</sequence>
<dbReference type="Proteomes" id="UP000233782">
    <property type="component" value="Unassembled WGS sequence"/>
</dbReference>
<keyword evidence="3" id="KW-1185">Reference proteome</keyword>
<evidence type="ECO:0000313" key="3">
    <source>
        <dbReference type="Proteomes" id="UP000233782"/>
    </source>
</evidence>
<dbReference type="EMBL" id="PJMU01000002">
    <property type="protein sequence ID" value="PKV66839.1"/>
    <property type="molecule type" value="Genomic_DNA"/>
</dbReference>
<name>A0A2N3UBU2_9BACT</name>
<dbReference type="OrthoDB" id="852039at2"/>
<dbReference type="AlphaFoldDB" id="A0A2N3UBU2"/>
<protein>
    <submittedName>
        <fullName evidence="2">Uncharacterized protein</fullName>
    </submittedName>
</protein>
<evidence type="ECO:0000313" key="2">
    <source>
        <dbReference type="EMBL" id="PKV66839.1"/>
    </source>
</evidence>
<dbReference type="RefSeq" id="WP_101444165.1">
    <property type="nucleotide sequence ID" value="NZ_PJMU01000002.1"/>
</dbReference>
<proteinExistence type="predicted"/>